<keyword evidence="3 8" id="KW-0028">Amino-acid biosynthesis</keyword>
<dbReference type="CDD" id="cd00331">
    <property type="entry name" value="IGPS"/>
    <property type="match status" value="1"/>
</dbReference>
<dbReference type="SUPFAM" id="SSF51366">
    <property type="entry name" value="Ribulose-phoshate binding barrel"/>
    <property type="match status" value="1"/>
</dbReference>
<keyword evidence="6 8" id="KW-0057">Aromatic amino acid biosynthesis</keyword>
<dbReference type="InterPro" id="IPR001468">
    <property type="entry name" value="Indole-3-GlycerolPSynthase_CS"/>
</dbReference>
<dbReference type="EMBL" id="JAFHAP010000008">
    <property type="protein sequence ID" value="MBN2909665.1"/>
    <property type="molecule type" value="Genomic_DNA"/>
</dbReference>
<evidence type="ECO:0000256" key="2">
    <source>
        <dbReference type="ARBA" id="ARBA00004696"/>
    </source>
</evidence>
<dbReference type="RefSeq" id="WP_205494927.1">
    <property type="nucleotide sequence ID" value="NZ_JAFHAP010000008.1"/>
</dbReference>
<dbReference type="InterPro" id="IPR045186">
    <property type="entry name" value="Indole-3-glycerol_P_synth"/>
</dbReference>
<feature type="domain" description="Indole-3-glycerol phosphate synthase" evidence="9">
    <location>
        <begin position="3"/>
        <end position="255"/>
    </location>
</feature>
<dbReference type="GO" id="GO:0004425">
    <property type="term" value="F:indole-3-glycerol-phosphate synthase activity"/>
    <property type="evidence" value="ECO:0007669"/>
    <property type="project" value="UniProtKB-EC"/>
</dbReference>
<gene>
    <name evidence="8 10" type="primary">trpC</name>
    <name evidence="10" type="ORF">JQC72_09005</name>
</gene>
<dbReference type="EC" id="4.1.1.48" evidence="8"/>
<dbReference type="InterPro" id="IPR013798">
    <property type="entry name" value="Indole-3-glycerol_P_synth_dom"/>
</dbReference>
<name>A0ABS2WJL2_9BACL</name>
<keyword evidence="4 8" id="KW-0210">Decarboxylase</keyword>
<reference evidence="10" key="1">
    <citation type="journal article" date="2024" name="Int. J. Syst. Evol. Microbiol.">
        <title>Polycladomyces zharkentensis sp. nov., a novel thermophilic cellulose- and starch-degrading member of the Bacillota from a geothermal aquifer in Kazakhstan.</title>
        <authorList>
            <person name="Mashzhan A."/>
            <person name="Kistaubayeva A."/>
            <person name="Javier-Lopez R."/>
            <person name="Bissenova U."/>
            <person name="Bissenbay A."/>
            <person name="Birkeland N.K."/>
        </authorList>
    </citation>
    <scope>NUCLEOTIDE SEQUENCE</scope>
    <source>
        <strain evidence="10">ZKZ2T</strain>
    </source>
</reference>
<dbReference type="PANTHER" id="PTHR22854">
    <property type="entry name" value="TRYPTOPHAN BIOSYNTHESIS PROTEIN"/>
    <property type="match status" value="1"/>
</dbReference>
<keyword evidence="5 8" id="KW-0822">Tryptophan biosynthesis</keyword>
<dbReference type="InterPro" id="IPR011060">
    <property type="entry name" value="RibuloseP-bd_barrel"/>
</dbReference>
<dbReference type="Pfam" id="PF00218">
    <property type="entry name" value="IGPS"/>
    <property type="match status" value="1"/>
</dbReference>
<comment type="caution">
    <text evidence="10">The sequence shown here is derived from an EMBL/GenBank/DDBJ whole genome shotgun (WGS) entry which is preliminary data.</text>
</comment>
<evidence type="ECO:0000313" key="10">
    <source>
        <dbReference type="EMBL" id="MBN2909665.1"/>
    </source>
</evidence>
<evidence type="ECO:0000256" key="1">
    <source>
        <dbReference type="ARBA" id="ARBA00001633"/>
    </source>
</evidence>
<evidence type="ECO:0000256" key="8">
    <source>
        <dbReference type="HAMAP-Rule" id="MF_00134"/>
    </source>
</evidence>
<dbReference type="PROSITE" id="PS00614">
    <property type="entry name" value="IGPS"/>
    <property type="match status" value="1"/>
</dbReference>
<evidence type="ECO:0000256" key="7">
    <source>
        <dbReference type="ARBA" id="ARBA00023239"/>
    </source>
</evidence>
<protein>
    <recommendedName>
        <fullName evidence="8">Indole-3-glycerol phosphate synthase</fullName>
        <shortName evidence="8">IGPS</shortName>
        <ecNumber evidence="8">4.1.1.48</ecNumber>
    </recommendedName>
</protein>
<accession>A0ABS2WJL2</accession>
<evidence type="ECO:0000256" key="6">
    <source>
        <dbReference type="ARBA" id="ARBA00023141"/>
    </source>
</evidence>
<evidence type="ECO:0000256" key="3">
    <source>
        <dbReference type="ARBA" id="ARBA00022605"/>
    </source>
</evidence>
<comment type="similarity">
    <text evidence="8">Belongs to the TrpC family.</text>
</comment>
<dbReference type="Proteomes" id="UP001177120">
    <property type="component" value="Unassembled WGS sequence"/>
</dbReference>
<dbReference type="HAMAP" id="MF_00134_B">
    <property type="entry name" value="IGPS_B"/>
    <property type="match status" value="1"/>
</dbReference>
<sequence>MFLDKIVSVKREEVQRLKSRLTSEDAKRAERMPPVRSLAQAMKRKNGVPALIAEVKPASPSKGTIRETVDPVQIAAAYERGGAAAISVLTDETFFSGRADYLTAVKQTVHIPVLRKDFLLDESQVVESRLIGADAILLIAAILDEERIVALSRRAHELGLEVLIEVHREEELDRALAAKPDVLGVNNRDLHTFVTDLATTERLCPLLPDSIPVITESGIASPQDVARAAACGVDGMLVGESLMRQDDPESAVRALLTGAVSCEQR</sequence>
<comment type="catalytic activity">
    <reaction evidence="1 8">
        <text>1-(2-carboxyphenylamino)-1-deoxy-D-ribulose 5-phosphate + H(+) = (1S,2R)-1-C-(indol-3-yl)glycerol 3-phosphate + CO2 + H2O</text>
        <dbReference type="Rhea" id="RHEA:23476"/>
        <dbReference type="ChEBI" id="CHEBI:15377"/>
        <dbReference type="ChEBI" id="CHEBI:15378"/>
        <dbReference type="ChEBI" id="CHEBI:16526"/>
        <dbReference type="ChEBI" id="CHEBI:58613"/>
        <dbReference type="ChEBI" id="CHEBI:58866"/>
        <dbReference type="EC" id="4.1.1.48"/>
    </reaction>
</comment>
<evidence type="ECO:0000313" key="11">
    <source>
        <dbReference type="Proteomes" id="UP001177120"/>
    </source>
</evidence>
<dbReference type="PANTHER" id="PTHR22854:SF2">
    <property type="entry name" value="INDOLE-3-GLYCEROL-PHOSPHATE SYNTHASE"/>
    <property type="match status" value="1"/>
</dbReference>
<dbReference type="NCBIfam" id="NF001377">
    <property type="entry name" value="PRK00278.2-4"/>
    <property type="match status" value="1"/>
</dbReference>
<keyword evidence="7 8" id="KW-0456">Lyase</keyword>
<evidence type="ECO:0000256" key="5">
    <source>
        <dbReference type="ARBA" id="ARBA00022822"/>
    </source>
</evidence>
<comment type="pathway">
    <text evidence="2 8">Amino-acid biosynthesis; L-tryptophan biosynthesis; L-tryptophan from chorismate: step 4/5.</text>
</comment>
<keyword evidence="11" id="KW-1185">Reference proteome</keyword>
<dbReference type="Gene3D" id="3.20.20.70">
    <property type="entry name" value="Aldolase class I"/>
    <property type="match status" value="1"/>
</dbReference>
<evidence type="ECO:0000256" key="4">
    <source>
        <dbReference type="ARBA" id="ARBA00022793"/>
    </source>
</evidence>
<proteinExistence type="inferred from homology"/>
<organism evidence="10 11">
    <name type="scientific">Polycladomyces zharkentensis</name>
    <dbReference type="NCBI Taxonomy" id="2807616"/>
    <lineage>
        <taxon>Bacteria</taxon>
        <taxon>Bacillati</taxon>
        <taxon>Bacillota</taxon>
        <taxon>Bacilli</taxon>
        <taxon>Bacillales</taxon>
        <taxon>Thermoactinomycetaceae</taxon>
        <taxon>Polycladomyces</taxon>
    </lineage>
</organism>
<evidence type="ECO:0000259" key="9">
    <source>
        <dbReference type="Pfam" id="PF00218"/>
    </source>
</evidence>
<dbReference type="InterPro" id="IPR013785">
    <property type="entry name" value="Aldolase_TIM"/>
</dbReference>
<dbReference type="HAMAP" id="MF_00134_A">
    <property type="entry name" value="IGPS_A"/>
    <property type="match status" value="1"/>
</dbReference>